<dbReference type="STRING" id="1227482.C469_08082"/>
<proteinExistence type="predicted"/>
<sequence>MTRHISRRETLAGVGLAALSAGCLGRTRNIAGRDRSSQLTLEINAPPADRDPNAIRIARHLADNLDAVGIDTRINTLGHTDLRRKVLINHNFDVYVGQFREAEPFDPDAMYGFTHSRFVAESGWQNPFGFTDITGVDELLATQRRADGDDRREAVAALQRDLGELQPFTVVAFPDPLTAVREDRFENWTNRQPLSVGGLLSLERSGAATGDGTGSEDGTVDGNETCLLYTS</sequence>
<evidence type="ECO:0000313" key="2">
    <source>
        <dbReference type="Proteomes" id="UP000011650"/>
    </source>
</evidence>
<dbReference type="AlphaFoldDB" id="M0NXA0"/>
<dbReference type="EMBL" id="AOJG01000018">
    <property type="protein sequence ID" value="EMA61210.1"/>
    <property type="molecule type" value="Genomic_DNA"/>
</dbReference>
<feature type="non-terminal residue" evidence="1">
    <location>
        <position position="231"/>
    </location>
</feature>
<accession>M0NXA0</accession>
<dbReference type="SUPFAM" id="SSF53850">
    <property type="entry name" value="Periplasmic binding protein-like II"/>
    <property type="match status" value="1"/>
</dbReference>
<protein>
    <submittedName>
        <fullName evidence="1">Extracellular solute-binding protein family 5</fullName>
    </submittedName>
</protein>
<dbReference type="Proteomes" id="UP000011650">
    <property type="component" value="Unassembled WGS sequence"/>
</dbReference>
<name>M0NXA0_9EURY</name>
<dbReference type="PROSITE" id="PS51257">
    <property type="entry name" value="PROKAR_LIPOPROTEIN"/>
    <property type="match status" value="1"/>
</dbReference>
<dbReference type="Gene3D" id="3.10.105.10">
    <property type="entry name" value="Dipeptide-binding Protein, Domain 3"/>
    <property type="match status" value="1"/>
</dbReference>
<organism evidence="1 2">
    <name type="scientific">Halorubrum lipolyticum DSM 21995</name>
    <dbReference type="NCBI Taxonomy" id="1227482"/>
    <lineage>
        <taxon>Archaea</taxon>
        <taxon>Methanobacteriati</taxon>
        <taxon>Methanobacteriota</taxon>
        <taxon>Stenosarchaea group</taxon>
        <taxon>Halobacteria</taxon>
        <taxon>Halobacteriales</taxon>
        <taxon>Haloferacaceae</taxon>
        <taxon>Halorubrum</taxon>
    </lineage>
</organism>
<keyword evidence="2" id="KW-1185">Reference proteome</keyword>
<comment type="caution">
    <text evidence="1">The sequence shown here is derived from an EMBL/GenBank/DDBJ whole genome shotgun (WGS) entry which is preliminary data.</text>
</comment>
<reference evidence="1 2" key="1">
    <citation type="journal article" date="2014" name="PLoS Genet.">
        <title>Phylogenetically driven sequencing of extremely halophilic archaea reveals strategies for static and dynamic osmo-response.</title>
        <authorList>
            <person name="Becker E.A."/>
            <person name="Seitzer P.M."/>
            <person name="Tritt A."/>
            <person name="Larsen D."/>
            <person name="Krusor M."/>
            <person name="Yao A.I."/>
            <person name="Wu D."/>
            <person name="Madern D."/>
            <person name="Eisen J.A."/>
            <person name="Darling A.E."/>
            <person name="Facciotti M.T."/>
        </authorList>
    </citation>
    <scope>NUCLEOTIDE SEQUENCE [LARGE SCALE GENOMIC DNA]</scope>
    <source>
        <strain evidence="1 2">DSM 21995</strain>
    </source>
</reference>
<gene>
    <name evidence="1" type="ORF">C469_08082</name>
</gene>
<evidence type="ECO:0000313" key="1">
    <source>
        <dbReference type="EMBL" id="EMA61210.1"/>
    </source>
</evidence>